<proteinExistence type="predicted"/>
<sequence length="133" mass="15190">MYKPLNFPFHLTKVSFETILLGYQRIVTDGKLLFCFFSKTNPVDILFFPFKLLKQTLTAPAVRSGAEQRQNSDYSCVSDRSGNTATQHELNAETRIYKKIKMVRCRLKRRARLCAGSSERFCRGTPLTSNVSA</sequence>
<evidence type="ECO:0000313" key="2">
    <source>
        <dbReference type="Proteomes" id="UP000011988"/>
    </source>
</evidence>
<organism evidence="1 2">
    <name type="scientific">Leptospira alstonii serovar Sichuan str. 79601</name>
    <dbReference type="NCBI Taxonomy" id="1218565"/>
    <lineage>
        <taxon>Bacteria</taxon>
        <taxon>Pseudomonadati</taxon>
        <taxon>Spirochaetota</taxon>
        <taxon>Spirochaetia</taxon>
        <taxon>Leptospirales</taxon>
        <taxon>Leptospiraceae</taxon>
        <taxon>Leptospira</taxon>
    </lineage>
</organism>
<evidence type="ECO:0000313" key="1">
    <source>
        <dbReference type="EMBL" id="EMJ95695.1"/>
    </source>
</evidence>
<dbReference type="AlphaFoldDB" id="M6DAX3"/>
<reference evidence="1 2" key="1">
    <citation type="submission" date="2013-01" db="EMBL/GenBank/DDBJ databases">
        <authorList>
            <person name="Harkins D.M."/>
            <person name="Durkin A.S."/>
            <person name="Brinkac L.M."/>
            <person name="Haft D.H."/>
            <person name="Selengut J.D."/>
            <person name="Sanka R."/>
            <person name="DePew J."/>
            <person name="Purushe J."/>
            <person name="Galloway R.L."/>
            <person name="Vinetz J.M."/>
            <person name="Sutton G.G."/>
            <person name="Nierman W.C."/>
            <person name="Fouts D.E."/>
        </authorList>
    </citation>
    <scope>NUCLEOTIDE SEQUENCE [LARGE SCALE GENOMIC DNA]</scope>
    <source>
        <strain evidence="1 2">79601</strain>
    </source>
</reference>
<accession>M6DAX3</accession>
<name>M6DAX3_9LEPT</name>
<dbReference type="EMBL" id="ANIK01000032">
    <property type="protein sequence ID" value="EMJ95695.1"/>
    <property type="molecule type" value="Genomic_DNA"/>
</dbReference>
<gene>
    <name evidence="1" type="ORF">LEP1GSC194_2364</name>
</gene>
<dbReference type="Proteomes" id="UP000011988">
    <property type="component" value="Unassembled WGS sequence"/>
</dbReference>
<protein>
    <submittedName>
        <fullName evidence="1">Uncharacterized protein</fullName>
    </submittedName>
</protein>
<comment type="caution">
    <text evidence="1">The sequence shown here is derived from an EMBL/GenBank/DDBJ whole genome shotgun (WGS) entry which is preliminary data.</text>
</comment>